<gene>
    <name evidence="2" type="ORF">ACFSKQ_17810</name>
</gene>
<dbReference type="InterPro" id="IPR003779">
    <property type="entry name" value="CMD-like"/>
</dbReference>
<dbReference type="EMBL" id="JBHUIJ010000028">
    <property type="protein sequence ID" value="MFD2239307.1"/>
    <property type="molecule type" value="Genomic_DNA"/>
</dbReference>
<evidence type="ECO:0000259" key="1">
    <source>
        <dbReference type="Pfam" id="PF02627"/>
    </source>
</evidence>
<evidence type="ECO:0000313" key="3">
    <source>
        <dbReference type="Proteomes" id="UP001597371"/>
    </source>
</evidence>
<evidence type="ECO:0000313" key="2">
    <source>
        <dbReference type="EMBL" id="MFD2239307.1"/>
    </source>
</evidence>
<feature type="domain" description="Carboxymuconolactone decarboxylase-like" evidence="1">
    <location>
        <begin position="42"/>
        <end position="124"/>
    </location>
</feature>
<organism evidence="2 3">
    <name type="scientific">Aureimonas populi</name>
    <dbReference type="NCBI Taxonomy" id="1701758"/>
    <lineage>
        <taxon>Bacteria</taxon>
        <taxon>Pseudomonadati</taxon>
        <taxon>Pseudomonadota</taxon>
        <taxon>Alphaproteobacteria</taxon>
        <taxon>Hyphomicrobiales</taxon>
        <taxon>Aurantimonadaceae</taxon>
        <taxon>Aureimonas</taxon>
    </lineage>
</organism>
<dbReference type="InterPro" id="IPR029032">
    <property type="entry name" value="AhpD-like"/>
</dbReference>
<dbReference type="Proteomes" id="UP001597371">
    <property type="component" value="Unassembled WGS sequence"/>
</dbReference>
<dbReference type="Gene3D" id="1.20.1290.10">
    <property type="entry name" value="AhpD-like"/>
    <property type="match status" value="1"/>
</dbReference>
<comment type="caution">
    <text evidence="2">The sequence shown here is derived from an EMBL/GenBank/DDBJ whole genome shotgun (WGS) entry which is preliminary data.</text>
</comment>
<keyword evidence="3" id="KW-1185">Reference proteome</keyword>
<dbReference type="InterPro" id="IPR052512">
    <property type="entry name" value="4CMD/NDH-1_regulator"/>
</dbReference>
<sequence length="136" mass="15123">MARRAEFQGEQFEKGLGIRREVLGGAYVDKSVDAATDVTAPLQKLVTEWCWGEIWSRPGLDRRTRSFLNLAMLTALNRPHEIKLHVRGALNNGVTREEIGEVVLQAAIYCGVPAALDTLRVVTETYAQIDAEAQSR</sequence>
<proteinExistence type="predicted"/>
<dbReference type="PANTHER" id="PTHR33570:SF2">
    <property type="entry name" value="CARBOXYMUCONOLACTONE DECARBOXYLASE-LIKE DOMAIN-CONTAINING PROTEIN"/>
    <property type="match status" value="1"/>
</dbReference>
<protein>
    <submittedName>
        <fullName evidence="2">Carboxymuconolactone decarboxylase family protein</fullName>
    </submittedName>
</protein>
<accession>A0ABW5CR55</accession>
<reference evidence="3" key="1">
    <citation type="journal article" date="2019" name="Int. J. Syst. Evol. Microbiol.">
        <title>The Global Catalogue of Microorganisms (GCM) 10K type strain sequencing project: providing services to taxonomists for standard genome sequencing and annotation.</title>
        <authorList>
            <consortium name="The Broad Institute Genomics Platform"/>
            <consortium name="The Broad Institute Genome Sequencing Center for Infectious Disease"/>
            <person name="Wu L."/>
            <person name="Ma J."/>
        </authorList>
    </citation>
    <scope>NUCLEOTIDE SEQUENCE [LARGE SCALE GENOMIC DNA]</scope>
    <source>
        <strain evidence="3">ZS-35-S2</strain>
    </source>
</reference>
<name>A0ABW5CR55_9HYPH</name>
<dbReference type="RefSeq" id="WP_209738193.1">
    <property type="nucleotide sequence ID" value="NZ_CP072611.1"/>
</dbReference>
<dbReference type="Pfam" id="PF02627">
    <property type="entry name" value="CMD"/>
    <property type="match status" value="1"/>
</dbReference>
<dbReference type="SUPFAM" id="SSF69118">
    <property type="entry name" value="AhpD-like"/>
    <property type="match status" value="1"/>
</dbReference>
<dbReference type="PANTHER" id="PTHR33570">
    <property type="entry name" value="4-CARBOXYMUCONOLACTONE DECARBOXYLASE FAMILY PROTEIN"/>
    <property type="match status" value="1"/>
</dbReference>